<dbReference type="GO" id="GO:0031505">
    <property type="term" value="P:fungal-type cell wall organization"/>
    <property type="evidence" value="ECO:0007669"/>
    <property type="project" value="TreeGrafter"/>
</dbReference>
<dbReference type="SUPFAM" id="SSF48317">
    <property type="entry name" value="Acid phosphatase/Vanadium-dependent haloperoxidase"/>
    <property type="match status" value="1"/>
</dbReference>
<accession>A0A0L0N0C8</accession>
<dbReference type="Pfam" id="PF07983">
    <property type="entry name" value="X8"/>
    <property type="match status" value="1"/>
</dbReference>
<comment type="caution">
    <text evidence="14">The sequence shown here is derived from an EMBL/GenBank/DDBJ whole genome shotgun (WGS) entry which is preliminary data.</text>
</comment>
<comment type="similarity">
    <text evidence="2 9">Belongs to the glycosyl hydrolase 72 family.</text>
</comment>
<feature type="chain" id="PRO_5005394186" description="1,3-beta-glucanosyltransferase" evidence="9">
    <location>
        <begin position="20"/>
        <end position="1093"/>
    </location>
</feature>
<keyword evidence="3 9" id="KW-0336">GPI-anchor</keyword>
<feature type="transmembrane region" description="Helical" evidence="11">
    <location>
        <begin position="837"/>
        <end position="856"/>
    </location>
</feature>
<evidence type="ECO:0000256" key="3">
    <source>
        <dbReference type="ARBA" id="ARBA00022622"/>
    </source>
</evidence>
<dbReference type="PANTHER" id="PTHR31468">
    <property type="entry name" value="1,3-BETA-GLUCANOSYLTRANSFERASE GAS1"/>
    <property type="match status" value="1"/>
</dbReference>
<feature type="transmembrane region" description="Helical" evidence="11">
    <location>
        <begin position="949"/>
        <end position="971"/>
    </location>
</feature>
<dbReference type="SUPFAM" id="SSF51445">
    <property type="entry name" value="(Trans)glycosidases"/>
    <property type="match status" value="1"/>
</dbReference>
<reference evidence="14 15" key="1">
    <citation type="journal article" date="2015" name="BMC Genomics">
        <title>The genome of the truffle-parasite Tolypocladium ophioglossoides and the evolution of antifungal peptaibiotics.</title>
        <authorList>
            <person name="Quandt C.A."/>
            <person name="Bushley K.E."/>
            <person name="Spatafora J.W."/>
        </authorList>
    </citation>
    <scope>NUCLEOTIDE SEQUENCE [LARGE SCALE GENOMIC DNA]</scope>
    <source>
        <strain evidence="14 15">CBS 100239</strain>
    </source>
</reference>
<evidence type="ECO:0000256" key="1">
    <source>
        <dbReference type="ARBA" id="ARBA00004609"/>
    </source>
</evidence>
<feature type="signal peptide" evidence="9">
    <location>
        <begin position="1"/>
        <end position="19"/>
    </location>
</feature>
<sequence>MAFTKLSVSLLALAGSVLAADLQPIEMKGSKLFYKNGTQFYMKGVAYQQDTAAAGATNDKTSKFVDPLSDEDRCKRDVPLLQELGTNTIRTYAINPDADHSGCMKLLQAAGIYVISDLGEPSLSINRDDPHWNTDLFSRYQKVVDELGQYSNVIGFFAGNEVSNNKTNTGASAYVKAAVRDTKAYIKNKKNSRWMGVGYAANDDADIRQEIADYFNCGTVEDSIDFWGYNIYSWCGQSSMAKSGYSDQIKFFQDYSVPVFFAEYGCNLPDGAAARVFQETEALYGDDMTKVFSGGIVYMYFQEANDYGLVEVKDEKATKLKDFDALKQQVTKASPKPVDRNSYNPSGKLQTCPAISATWKANSVLPPAPDSSLCDCMVKSRSCVQKSGLDSTKYGAMFGFICGAAPEICTAINGNSSTGVYGAYSMCSDSAKLDYVLDAYYNKHNKAAASCDFKCQANVQKGASDSSCDSKLAKASDINKQVATATAPVGSAKSTSTGDSFAAPGATMARAFSVGDYTIGLYMLVAVFAGAGMVALGSEEEGPCPMPCNLQQAPTKPRRFEPRSPSQAKTLSRTKPATLLSTLRRVARMADSKSTQPKENEAETTQPDGDQGRKGNVRGQVQYMAAASHNTENTTQELRLKATSKLLALLEKTPQHGHDLPQARRRPCATATQPHDVNTYGVLPHPPARQNSSRTQLCDNSYPSSGQQRAVLSRSTQTMPPGPAPGGVAASMGRRQSFVLASKAFALQWIALNWADCLCMLVVAGFSSGIYYSPVLVTRTFPITFNGSGDIIYPQWAYPYRGRIIPSWLSGLVSIGGPIAIYIVAQVRIKSAWDASNAIMGSTWAVLLASLFQVVVKQFVGGFRPYFLAVCMPDVSRAGAHNGTGLNGVGFQQVMYTTEVCTQTDAMKLKTAITSFPSGHSTAAFAGFGFLFLWMNAKLKVWADYKPAFWKLALLMLPLLLAIMIACSLTIDAAHNWYDIVAGSIIGAVMAVASYRTSYAAVWDWRFNHLPLRQSEAFLYSAEGDVDYAAHTFTRSVGWGKKREWLPERLDSARSSAVFVRRNGVFPDGRGQGSGDGGQGGAQRRVLAEDEAV</sequence>
<dbReference type="Proteomes" id="UP000036947">
    <property type="component" value="Unassembled WGS sequence"/>
</dbReference>
<keyword evidence="4 9" id="KW-0732">Signal</keyword>
<dbReference type="EMBL" id="LFRF01000039">
    <property type="protein sequence ID" value="KND87245.1"/>
    <property type="molecule type" value="Genomic_DNA"/>
</dbReference>
<dbReference type="FunFam" id="3.20.20.80:FF:000038">
    <property type="entry name" value="1,3-beta-glucanosyltransferase"/>
    <property type="match status" value="1"/>
</dbReference>
<dbReference type="OrthoDB" id="421038at2759"/>
<comment type="subcellular location">
    <subcellularLocation>
        <location evidence="1 9">Cell membrane</location>
        <topology evidence="1 9">Lipid-anchor</topology>
        <topology evidence="1 9">GPI-anchor</topology>
    </subcellularLocation>
</comment>
<feature type="compositionally biased region" description="Polar residues" evidence="10">
    <location>
        <begin position="689"/>
        <end position="719"/>
    </location>
</feature>
<feature type="compositionally biased region" description="Gly residues" evidence="10">
    <location>
        <begin position="1070"/>
        <end position="1081"/>
    </location>
</feature>
<dbReference type="InterPro" id="IPR004886">
    <property type="entry name" value="Glucanosyltransferase"/>
</dbReference>
<evidence type="ECO:0000256" key="11">
    <source>
        <dbReference type="SAM" id="Phobius"/>
    </source>
</evidence>
<keyword evidence="5 9" id="KW-0472">Membrane</keyword>
<comment type="function">
    <text evidence="9">Splits internally a 1,3-beta-glucan molecule and transfers the newly generated reducing end (the donor) to the non-reducing end of another 1,3-beta-glucan molecule (the acceptor) forming a 1,3-beta linkage, resulting in the elongation of 1,3-beta-glucan chains in the cell wall.</text>
</comment>
<dbReference type="InterPro" id="IPR036938">
    <property type="entry name" value="PAP2/HPO_sf"/>
</dbReference>
<keyword evidence="9 14" id="KW-0808">Transferase</keyword>
<evidence type="ECO:0000256" key="4">
    <source>
        <dbReference type="ARBA" id="ARBA00022729"/>
    </source>
</evidence>
<feature type="domain" description="X8" evidence="13">
    <location>
        <begin position="381"/>
        <end position="470"/>
    </location>
</feature>
<dbReference type="Gene3D" id="3.20.20.80">
    <property type="entry name" value="Glycosidases"/>
    <property type="match status" value="1"/>
</dbReference>
<feature type="region of interest" description="Disordered" evidence="10">
    <location>
        <begin position="549"/>
        <end position="575"/>
    </location>
</feature>
<feature type="transmembrane region" description="Helical" evidence="11">
    <location>
        <begin position="517"/>
        <end position="536"/>
    </location>
</feature>
<organism evidence="14 15">
    <name type="scientific">Tolypocladium ophioglossoides (strain CBS 100239)</name>
    <name type="common">Snaketongue truffleclub</name>
    <name type="synonym">Elaphocordyceps ophioglossoides</name>
    <dbReference type="NCBI Taxonomy" id="1163406"/>
    <lineage>
        <taxon>Eukaryota</taxon>
        <taxon>Fungi</taxon>
        <taxon>Dikarya</taxon>
        <taxon>Ascomycota</taxon>
        <taxon>Pezizomycotina</taxon>
        <taxon>Sordariomycetes</taxon>
        <taxon>Hypocreomycetidae</taxon>
        <taxon>Hypocreales</taxon>
        <taxon>Ophiocordycipitaceae</taxon>
        <taxon>Tolypocladium</taxon>
    </lineage>
</organism>
<feature type="transmembrane region" description="Helical" evidence="11">
    <location>
        <begin position="744"/>
        <end position="772"/>
    </location>
</feature>
<feature type="compositionally biased region" description="Basic and acidic residues" evidence="10">
    <location>
        <begin position="588"/>
        <end position="601"/>
    </location>
</feature>
<dbReference type="SMART" id="SM00014">
    <property type="entry name" value="acidPPc"/>
    <property type="match status" value="1"/>
</dbReference>
<feature type="transmembrane region" description="Helical" evidence="11">
    <location>
        <begin position="977"/>
        <end position="995"/>
    </location>
</feature>
<dbReference type="EC" id="2.4.1.-" evidence="9"/>
<feature type="compositionally biased region" description="Polar residues" evidence="10">
    <location>
        <begin position="564"/>
        <end position="575"/>
    </location>
</feature>
<dbReference type="GO" id="GO:0071970">
    <property type="term" value="P:fungal-type cell wall (1-&gt;3)-beta-D-glucan biosynthetic process"/>
    <property type="evidence" value="ECO:0007669"/>
    <property type="project" value="TreeGrafter"/>
</dbReference>
<keyword evidence="7" id="KW-0325">Glycoprotein</keyword>
<dbReference type="GO" id="GO:0042124">
    <property type="term" value="F:1,3-beta-glucanosyltransferase activity"/>
    <property type="evidence" value="ECO:0007669"/>
    <property type="project" value="TreeGrafter"/>
</dbReference>
<dbReference type="PANTHER" id="PTHR31468:SF2">
    <property type="entry name" value="1,3-BETA-GLUCANOSYLTRANSFERASE GAS1"/>
    <property type="match status" value="1"/>
</dbReference>
<evidence type="ECO:0000259" key="12">
    <source>
        <dbReference type="SMART" id="SM00014"/>
    </source>
</evidence>
<dbReference type="Pfam" id="PF01569">
    <property type="entry name" value="PAP2"/>
    <property type="match status" value="1"/>
</dbReference>
<keyword evidence="15" id="KW-1185">Reference proteome</keyword>
<dbReference type="CDD" id="cd03390">
    <property type="entry name" value="PAP2_containing_1_like"/>
    <property type="match status" value="1"/>
</dbReference>
<evidence type="ECO:0000313" key="15">
    <source>
        <dbReference type="Proteomes" id="UP000036947"/>
    </source>
</evidence>
<dbReference type="InterPro" id="IPR000326">
    <property type="entry name" value="PAP2/HPO"/>
</dbReference>
<dbReference type="GO" id="GO:0005886">
    <property type="term" value="C:plasma membrane"/>
    <property type="evidence" value="ECO:0007669"/>
    <property type="project" value="UniProtKB-SubCell"/>
</dbReference>
<dbReference type="GO" id="GO:0098552">
    <property type="term" value="C:side of membrane"/>
    <property type="evidence" value="ECO:0007669"/>
    <property type="project" value="UniProtKB-KW"/>
</dbReference>
<dbReference type="InterPro" id="IPR017853">
    <property type="entry name" value="GH"/>
</dbReference>
<evidence type="ECO:0000256" key="10">
    <source>
        <dbReference type="SAM" id="MobiDB-lite"/>
    </source>
</evidence>
<protein>
    <recommendedName>
        <fullName evidence="9">1,3-beta-glucanosyltransferase</fullName>
        <ecNumber evidence="9">2.4.1.-</ecNumber>
    </recommendedName>
</protein>
<feature type="region of interest" description="Disordered" evidence="10">
    <location>
        <begin position="1064"/>
        <end position="1093"/>
    </location>
</feature>
<evidence type="ECO:0000259" key="13">
    <source>
        <dbReference type="SMART" id="SM00768"/>
    </source>
</evidence>
<proteinExistence type="inferred from homology"/>
<evidence type="ECO:0000256" key="8">
    <source>
        <dbReference type="ARBA" id="ARBA00023288"/>
    </source>
</evidence>
<dbReference type="Pfam" id="PF03198">
    <property type="entry name" value="Glyco_hydro_72"/>
    <property type="match status" value="1"/>
</dbReference>
<evidence type="ECO:0000256" key="9">
    <source>
        <dbReference type="RuleBase" id="RU361209"/>
    </source>
</evidence>
<keyword evidence="8 9" id="KW-0449">Lipoprotein</keyword>
<feature type="transmembrane region" description="Helical" evidence="11">
    <location>
        <begin position="804"/>
        <end position="825"/>
    </location>
</feature>
<evidence type="ECO:0000256" key="2">
    <source>
        <dbReference type="ARBA" id="ARBA00007528"/>
    </source>
</evidence>
<dbReference type="InterPro" id="IPR012946">
    <property type="entry name" value="X8"/>
</dbReference>
<dbReference type="Gene3D" id="1.20.58.1040">
    <property type="match status" value="1"/>
</dbReference>
<feature type="transmembrane region" description="Helical" evidence="11">
    <location>
        <begin position="918"/>
        <end position="937"/>
    </location>
</feature>
<gene>
    <name evidence="14" type="ORF">TOPH_08121</name>
</gene>
<evidence type="ECO:0000256" key="5">
    <source>
        <dbReference type="ARBA" id="ARBA00023136"/>
    </source>
</evidence>
<dbReference type="SMART" id="SM00768">
    <property type="entry name" value="X8"/>
    <property type="match status" value="1"/>
</dbReference>
<dbReference type="AlphaFoldDB" id="A0A0L0N0C8"/>
<keyword evidence="6" id="KW-1015">Disulfide bond</keyword>
<feature type="domain" description="Phosphatidic acid phosphatase type 2/haloperoxidase" evidence="12">
    <location>
        <begin position="839"/>
        <end position="995"/>
    </location>
</feature>
<keyword evidence="11" id="KW-0812">Transmembrane</keyword>
<feature type="region of interest" description="Disordered" evidence="10">
    <location>
        <begin position="686"/>
        <end position="728"/>
    </location>
</feature>
<evidence type="ECO:0000313" key="14">
    <source>
        <dbReference type="EMBL" id="KND87245.1"/>
    </source>
</evidence>
<dbReference type="STRING" id="1163406.A0A0L0N0C8"/>
<evidence type="ECO:0000256" key="7">
    <source>
        <dbReference type="ARBA" id="ARBA00023180"/>
    </source>
</evidence>
<feature type="region of interest" description="Disordered" evidence="10">
    <location>
        <begin position="588"/>
        <end position="616"/>
    </location>
</feature>
<name>A0A0L0N0C8_TOLOC</name>
<dbReference type="Gene3D" id="1.20.144.10">
    <property type="entry name" value="Phosphatidic acid phosphatase type 2/haloperoxidase"/>
    <property type="match status" value="1"/>
</dbReference>
<keyword evidence="11" id="KW-1133">Transmembrane helix</keyword>
<evidence type="ECO:0000256" key="6">
    <source>
        <dbReference type="ARBA" id="ARBA00023157"/>
    </source>
</evidence>